<dbReference type="OMA" id="KSEYDSC"/>
<dbReference type="Pfam" id="PF02298">
    <property type="entry name" value="Cu_bind_like"/>
    <property type="match status" value="1"/>
</dbReference>
<keyword evidence="3" id="KW-0732">Signal</keyword>
<evidence type="ECO:0000313" key="5">
    <source>
        <dbReference type="EMBL" id="KMZ65175.1"/>
    </source>
</evidence>
<feature type="signal peptide" evidence="3">
    <location>
        <begin position="1"/>
        <end position="22"/>
    </location>
</feature>
<dbReference type="InterPro" id="IPR008972">
    <property type="entry name" value="Cupredoxin"/>
</dbReference>
<dbReference type="AlphaFoldDB" id="A0A0K9PAH9"/>
<dbReference type="CDD" id="cd04216">
    <property type="entry name" value="Phytocyanin"/>
    <property type="match status" value="1"/>
</dbReference>
<dbReference type="FunFam" id="2.60.40.420:FF:000034">
    <property type="entry name" value="Cupredoxin superfamily protein"/>
    <property type="match status" value="1"/>
</dbReference>
<evidence type="ECO:0000256" key="1">
    <source>
        <dbReference type="ARBA" id="ARBA00023157"/>
    </source>
</evidence>
<keyword evidence="1" id="KW-1015">Disulfide bond</keyword>
<feature type="chain" id="PRO_5005527591" evidence="3">
    <location>
        <begin position="23"/>
        <end position="163"/>
    </location>
</feature>
<reference evidence="6" key="1">
    <citation type="journal article" date="2016" name="Nature">
        <title>The genome of the seagrass Zostera marina reveals angiosperm adaptation to the sea.</title>
        <authorList>
            <person name="Olsen J.L."/>
            <person name="Rouze P."/>
            <person name="Verhelst B."/>
            <person name="Lin Y.-C."/>
            <person name="Bayer T."/>
            <person name="Collen J."/>
            <person name="Dattolo E."/>
            <person name="De Paoli E."/>
            <person name="Dittami S."/>
            <person name="Maumus F."/>
            <person name="Michel G."/>
            <person name="Kersting A."/>
            <person name="Lauritano C."/>
            <person name="Lohaus R."/>
            <person name="Toepel M."/>
            <person name="Tonon T."/>
            <person name="Vanneste K."/>
            <person name="Amirebrahimi M."/>
            <person name="Brakel J."/>
            <person name="Bostroem C."/>
            <person name="Chovatia M."/>
            <person name="Grimwood J."/>
            <person name="Jenkins J.W."/>
            <person name="Jueterbock A."/>
            <person name="Mraz A."/>
            <person name="Stam W.T."/>
            <person name="Tice H."/>
            <person name="Bornberg-Bauer E."/>
            <person name="Green P.J."/>
            <person name="Pearson G.A."/>
            <person name="Procaccini G."/>
            <person name="Duarte C.M."/>
            <person name="Schmutz J."/>
            <person name="Reusch T.B.H."/>
            <person name="Van de Peer Y."/>
        </authorList>
    </citation>
    <scope>NUCLEOTIDE SEQUENCE [LARGE SCALE GENOMIC DNA]</scope>
    <source>
        <strain evidence="6">cv. Finnish</strain>
    </source>
</reference>
<organism evidence="5 6">
    <name type="scientific">Zostera marina</name>
    <name type="common">Eelgrass</name>
    <dbReference type="NCBI Taxonomy" id="29655"/>
    <lineage>
        <taxon>Eukaryota</taxon>
        <taxon>Viridiplantae</taxon>
        <taxon>Streptophyta</taxon>
        <taxon>Embryophyta</taxon>
        <taxon>Tracheophyta</taxon>
        <taxon>Spermatophyta</taxon>
        <taxon>Magnoliopsida</taxon>
        <taxon>Liliopsida</taxon>
        <taxon>Zosteraceae</taxon>
        <taxon>Zostera</taxon>
    </lineage>
</organism>
<dbReference type="GO" id="GO:0009055">
    <property type="term" value="F:electron transfer activity"/>
    <property type="evidence" value="ECO:0007669"/>
    <property type="project" value="InterPro"/>
</dbReference>
<proteinExistence type="predicted"/>
<sequence>MEAIRVICVLLTFAGVLIPCLCIDHPVSWSQGVDYKTWSDGKTINAGDTLTFTYTSFLHNVNMLNTKSEYDSCNTKAPVKSDSSGSTKVTLDKPSTTYYFACSTVGHCAGGMKIAVTTANDGTSAGSSPKTFTSSQPTLTNSGTSLTGILSLTMAAVGLALVC</sequence>
<dbReference type="InterPro" id="IPR039391">
    <property type="entry name" value="Phytocyanin-like"/>
</dbReference>
<evidence type="ECO:0000256" key="3">
    <source>
        <dbReference type="SAM" id="SignalP"/>
    </source>
</evidence>
<comment type="caution">
    <text evidence="5">The sequence shown here is derived from an EMBL/GenBank/DDBJ whole genome shotgun (WGS) entry which is preliminary data.</text>
</comment>
<dbReference type="PANTHER" id="PTHR33021:SF350">
    <property type="entry name" value="UCLACYANIN-2"/>
    <property type="match status" value="1"/>
</dbReference>
<dbReference type="Proteomes" id="UP000036987">
    <property type="component" value="Unassembled WGS sequence"/>
</dbReference>
<gene>
    <name evidence="5" type="ORF">ZOSMA_331G00010</name>
</gene>
<name>A0A0K9PAH9_ZOSMR</name>
<dbReference type="STRING" id="29655.A0A0K9PAH9"/>
<accession>A0A0K9PAH9</accession>
<keyword evidence="6" id="KW-1185">Reference proteome</keyword>
<dbReference type="OrthoDB" id="5357220at2759"/>
<evidence type="ECO:0000313" key="6">
    <source>
        <dbReference type="Proteomes" id="UP000036987"/>
    </source>
</evidence>
<protein>
    <submittedName>
        <fullName evidence="5">Blue copper protein</fullName>
    </submittedName>
</protein>
<dbReference type="Gene3D" id="2.60.40.420">
    <property type="entry name" value="Cupredoxins - blue copper proteins"/>
    <property type="match status" value="1"/>
</dbReference>
<evidence type="ECO:0000259" key="4">
    <source>
        <dbReference type="PROSITE" id="PS51485"/>
    </source>
</evidence>
<dbReference type="GO" id="GO:0005886">
    <property type="term" value="C:plasma membrane"/>
    <property type="evidence" value="ECO:0000318"/>
    <property type="project" value="GO_Central"/>
</dbReference>
<evidence type="ECO:0000256" key="2">
    <source>
        <dbReference type="ARBA" id="ARBA00023180"/>
    </source>
</evidence>
<dbReference type="SUPFAM" id="SSF49503">
    <property type="entry name" value="Cupredoxins"/>
    <property type="match status" value="1"/>
</dbReference>
<feature type="domain" description="Phytocyanin" evidence="4">
    <location>
        <begin position="23"/>
        <end position="120"/>
    </location>
</feature>
<keyword evidence="2" id="KW-0325">Glycoprotein</keyword>
<dbReference type="InterPro" id="IPR003245">
    <property type="entry name" value="Phytocyanin_dom"/>
</dbReference>
<dbReference type="PANTHER" id="PTHR33021">
    <property type="entry name" value="BLUE COPPER PROTEIN"/>
    <property type="match status" value="1"/>
</dbReference>
<dbReference type="EMBL" id="LFYR01001059">
    <property type="protein sequence ID" value="KMZ65175.1"/>
    <property type="molecule type" value="Genomic_DNA"/>
</dbReference>
<dbReference type="PROSITE" id="PS51485">
    <property type="entry name" value="PHYTOCYANIN"/>
    <property type="match status" value="1"/>
</dbReference>